<organism evidence="6 7">
    <name type="scientific">Aneurinibacillus soli</name>
    <dbReference type="NCBI Taxonomy" id="1500254"/>
    <lineage>
        <taxon>Bacteria</taxon>
        <taxon>Bacillati</taxon>
        <taxon>Bacillota</taxon>
        <taxon>Bacilli</taxon>
        <taxon>Bacillales</taxon>
        <taxon>Paenibacillaceae</taxon>
        <taxon>Aneurinibacillus group</taxon>
        <taxon>Aneurinibacillus</taxon>
    </lineage>
</organism>
<evidence type="ECO:0000313" key="7">
    <source>
        <dbReference type="Proteomes" id="UP000217696"/>
    </source>
</evidence>
<evidence type="ECO:0000256" key="2">
    <source>
        <dbReference type="ARBA" id="ARBA00022741"/>
    </source>
</evidence>
<keyword evidence="7" id="KW-1185">Reference proteome</keyword>
<dbReference type="RefSeq" id="WP_096466160.1">
    <property type="nucleotide sequence ID" value="NZ_AP017312.1"/>
</dbReference>
<dbReference type="InterPro" id="IPR051309">
    <property type="entry name" value="ABCF_ATPase"/>
</dbReference>
<sequence>MNLLSIENISKSYGIKTLFENVSLGVQEGERIGLIGVNGTGKSTLLKVIAGLVPSDTGTIMKGQDVRIEFLPQNPDFNESDTVLDHIFAADTPVMQLIKQYEETLQQIAAQPDDTKLQEKLAVLNEKMDANGAWDIETNAKTILGKLGITDTIACVSHLSGGQRKRVAMARALINPADLLILDEPTNHIDNETVEWLEGYLSRFKGALLLITHDRYFLDRVVNRIIELDHGRLHTYEGSYSYFLEKKADREEREAASEATRQNILRREIAWLRRGAKARTTKQKARIDRIEKLQDDKPLEAVQTLDIALKTQRLGKKIIELDHISMNFDNRTLIRDLSYIAVPGDRLGIVGPNGSGKSTLLKLITGELMPTEGEIALGTTVRIGYYGQENTEMNESMRMIDYVKEAGHVVHLTDGHTLSAGQMLERFLFPMSMHGTPLGRLSGGEKRRLYLLRVLMGEPNVLLLDEPTNDLDIHTLSILEDYLETFPGVVVTVSHDRYFLDRVVDRLFAFEGSGRIRSYVGNYTDYLAIRKQEEDERTRSAAQAKAAAEPAPKKDKPRRLSYTEQRELETIDDEISRFETRSAELEQEINKTGSDYGLLQQLTEEKQQVDAELEAKVERWSELNTLLEEIEAAKKGN</sequence>
<evidence type="ECO:0000313" key="6">
    <source>
        <dbReference type="EMBL" id="BAU28402.1"/>
    </source>
</evidence>
<dbReference type="GO" id="GO:0016887">
    <property type="term" value="F:ATP hydrolysis activity"/>
    <property type="evidence" value="ECO:0007669"/>
    <property type="project" value="InterPro"/>
</dbReference>
<name>A0A0U5B1E0_9BACL</name>
<keyword evidence="3 6" id="KW-0067">ATP-binding</keyword>
<dbReference type="AlphaFoldDB" id="A0A0U5B1E0"/>
<dbReference type="GO" id="GO:0003677">
    <property type="term" value="F:DNA binding"/>
    <property type="evidence" value="ECO:0007669"/>
    <property type="project" value="InterPro"/>
</dbReference>
<evidence type="ECO:0000256" key="1">
    <source>
        <dbReference type="ARBA" id="ARBA00022737"/>
    </source>
</evidence>
<dbReference type="Pfam" id="PF16326">
    <property type="entry name" value="ABC_tran_CTD"/>
    <property type="match status" value="1"/>
</dbReference>
<dbReference type="PANTHER" id="PTHR42855:SF1">
    <property type="entry name" value="ABC TRANSPORTER DOMAIN-CONTAINING PROTEIN"/>
    <property type="match status" value="1"/>
</dbReference>
<protein>
    <submittedName>
        <fullName evidence="6">Putative ABC transporter ATP-binding protein YjjK</fullName>
    </submittedName>
</protein>
<dbReference type="InterPro" id="IPR027417">
    <property type="entry name" value="P-loop_NTPase"/>
</dbReference>
<proteinExistence type="predicted"/>
<gene>
    <name evidence="6" type="primary">yjjK</name>
    <name evidence="6" type="ORF">CB4_02576</name>
</gene>
<dbReference type="SMART" id="SM00382">
    <property type="entry name" value="AAA"/>
    <property type="match status" value="2"/>
</dbReference>
<feature type="coiled-coil region" evidence="4">
    <location>
        <begin position="568"/>
        <end position="619"/>
    </location>
</feature>
<dbReference type="InterPro" id="IPR003439">
    <property type="entry name" value="ABC_transporter-like_ATP-bd"/>
</dbReference>
<evidence type="ECO:0000256" key="5">
    <source>
        <dbReference type="SAM" id="MobiDB-lite"/>
    </source>
</evidence>
<dbReference type="PANTHER" id="PTHR42855">
    <property type="entry name" value="ABC TRANSPORTER ATP-BINDING SUBUNIT"/>
    <property type="match status" value="1"/>
</dbReference>
<feature type="region of interest" description="Disordered" evidence="5">
    <location>
        <begin position="537"/>
        <end position="563"/>
    </location>
</feature>
<feature type="compositionally biased region" description="Low complexity" evidence="5">
    <location>
        <begin position="541"/>
        <end position="550"/>
    </location>
</feature>
<dbReference type="PROSITE" id="PS00211">
    <property type="entry name" value="ABC_TRANSPORTER_1"/>
    <property type="match status" value="1"/>
</dbReference>
<dbReference type="Gene3D" id="1.10.287.380">
    <property type="entry name" value="Valyl-tRNA synthetase, C-terminal domain"/>
    <property type="match status" value="1"/>
</dbReference>
<dbReference type="KEGG" id="asoc:CB4_02576"/>
<dbReference type="InterPro" id="IPR017871">
    <property type="entry name" value="ABC_transporter-like_CS"/>
</dbReference>
<dbReference type="InterPro" id="IPR032524">
    <property type="entry name" value="ABC_tran_C"/>
</dbReference>
<dbReference type="InterPro" id="IPR037118">
    <property type="entry name" value="Val-tRNA_synth_C_sf"/>
</dbReference>
<dbReference type="InterPro" id="IPR032781">
    <property type="entry name" value="ABC_tran_Xtn"/>
</dbReference>
<dbReference type="FunFam" id="3.40.50.300:FF:000309">
    <property type="entry name" value="ABC transporter ATP-binding protein"/>
    <property type="match status" value="1"/>
</dbReference>
<dbReference type="CDD" id="cd03221">
    <property type="entry name" value="ABCF_EF-3"/>
    <property type="match status" value="2"/>
</dbReference>
<dbReference type="InterPro" id="IPR003593">
    <property type="entry name" value="AAA+_ATPase"/>
</dbReference>
<dbReference type="PROSITE" id="PS50893">
    <property type="entry name" value="ABC_TRANSPORTER_2"/>
    <property type="match status" value="2"/>
</dbReference>
<dbReference type="FunFam" id="3.40.50.300:FF:000011">
    <property type="entry name" value="Putative ABC transporter ATP-binding component"/>
    <property type="match status" value="1"/>
</dbReference>
<keyword evidence="2" id="KW-0547">Nucleotide-binding</keyword>
<keyword evidence="1" id="KW-0677">Repeat</keyword>
<dbReference type="SUPFAM" id="SSF52540">
    <property type="entry name" value="P-loop containing nucleoside triphosphate hydrolases"/>
    <property type="match status" value="2"/>
</dbReference>
<evidence type="ECO:0000256" key="4">
    <source>
        <dbReference type="SAM" id="Coils"/>
    </source>
</evidence>
<evidence type="ECO:0000256" key="3">
    <source>
        <dbReference type="ARBA" id="ARBA00022840"/>
    </source>
</evidence>
<dbReference type="GO" id="GO:0005524">
    <property type="term" value="F:ATP binding"/>
    <property type="evidence" value="ECO:0007669"/>
    <property type="project" value="UniProtKB-KW"/>
</dbReference>
<keyword evidence="4" id="KW-0175">Coiled coil</keyword>
<accession>A0A0U5B1E0</accession>
<dbReference type="Pfam" id="PF12848">
    <property type="entry name" value="ABC_tran_Xtn"/>
    <property type="match status" value="1"/>
</dbReference>
<dbReference type="EMBL" id="AP017312">
    <property type="protein sequence ID" value="BAU28402.1"/>
    <property type="molecule type" value="Genomic_DNA"/>
</dbReference>
<reference evidence="6" key="1">
    <citation type="submission" date="2015-12" db="EMBL/GenBank/DDBJ databases">
        <title>Genome sequence of Aneurinibacillus soli.</title>
        <authorList>
            <person name="Lee J.S."/>
            <person name="Lee K.C."/>
            <person name="Kim K.K."/>
            <person name="Lee B.W."/>
        </authorList>
    </citation>
    <scope>NUCLEOTIDE SEQUENCE [LARGE SCALE GENOMIC DNA]</scope>
    <source>
        <strain evidence="6">CB4</strain>
    </source>
</reference>
<dbReference type="Pfam" id="PF00005">
    <property type="entry name" value="ABC_tran"/>
    <property type="match status" value="2"/>
</dbReference>
<dbReference type="Gene3D" id="3.40.50.300">
    <property type="entry name" value="P-loop containing nucleotide triphosphate hydrolases"/>
    <property type="match status" value="2"/>
</dbReference>
<dbReference type="Proteomes" id="UP000217696">
    <property type="component" value="Chromosome"/>
</dbReference>
<dbReference type="OrthoDB" id="9762369at2"/>